<evidence type="ECO:0000256" key="1">
    <source>
        <dbReference type="ARBA" id="ARBA00022801"/>
    </source>
</evidence>
<evidence type="ECO:0000313" key="3">
    <source>
        <dbReference type="EMBL" id="MBK1790749.1"/>
    </source>
</evidence>
<proteinExistence type="inferred from homology"/>
<dbReference type="Proteomes" id="UP000624703">
    <property type="component" value="Unassembled WGS sequence"/>
</dbReference>
<evidence type="ECO:0000256" key="2">
    <source>
        <dbReference type="HAMAP-Rule" id="MF_00457"/>
    </source>
</evidence>
<sequence length="232" mass="25976">MHITYYGHSCFLVDISGHKLLFDPFISANPNAEHIDIAEINPDFVLISHGHEDHLADAETILKQSGAKLISNFEIVSWYQHKGIDNSHAMNHGGCFDFPFGNLRYVNAVHSSTLPDGNSGGNPGGFVIESERGTFYYSGDTALHYDMKLLLEQYERIDWAALCIGDNFTMGAKDASRCARWLNVKNVLGLHYDTFPPIAIDREQTTRIFNSADIKLHLPEIGETIGLHAQYH</sequence>
<keyword evidence="1 2" id="KW-0378">Hydrolase</keyword>
<dbReference type="InterPro" id="IPR022877">
    <property type="entry name" value="UPF0173"/>
</dbReference>
<comment type="similarity">
    <text evidence="2">Belongs to the UPF0173 family.</text>
</comment>
<dbReference type="PANTHER" id="PTHR43546">
    <property type="entry name" value="UPF0173 METAL-DEPENDENT HYDROLASE MJ1163-RELATED"/>
    <property type="match status" value="1"/>
</dbReference>
<evidence type="ECO:0000313" key="4">
    <source>
        <dbReference type="Proteomes" id="UP000624703"/>
    </source>
</evidence>
<dbReference type="NCBIfam" id="NF001911">
    <property type="entry name" value="PRK00685.1"/>
    <property type="match status" value="1"/>
</dbReference>
<dbReference type="Gene3D" id="3.60.15.10">
    <property type="entry name" value="Ribonuclease Z/Hydroxyacylglutathione hydrolase-like"/>
    <property type="match status" value="1"/>
</dbReference>
<dbReference type="SUPFAM" id="SSF56281">
    <property type="entry name" value="Metallo-hydrolase/oxidoreductase"/>
    <property type="match status" value="1"/>
</dbReference>
<dbReference type="EMBL" id="JAENIM010000032">
    <property type="protein sequence ID" value="MBK1790749.1"/>
    <property type="molecule type" value="Genomic_DNA"/>
</dbReference>
<dbReference type="GO" id="GO:0016787">
    <property type="term" value="F:hydrolase activity"/>
    <property type="evidence" value="ECO:0007669"/>
    <property type="project" value="UniProtKB-UniRule"/>
</dbReference>
<dbReference type="Pfam" id="PF13483">
    <property type="entry name" value="Lactamase_B_3"/>
    <property type="match status" value="1"/>
</dbReference>
<accession>A0A8J7MBV3</accession>
<keyword evidence="4" id="KW-1185">Reference proteome</keyword>
<comment type="caution">
    <text evidence="3">The sequence shown here is derived from an EMBL/GenBank/DDBJ whole genome shotgun (WGS) entry which is preliminary data.</text>
</comment>
<dbReference type="InterPro" id="IPR036866">
    <property type="entry name" value="RibonucZ/Hydroxyglut_hydro"/>
</dbReference>
<dbReference type="PANTHER" id="PTHR43546:SF3">
    <property type="entry name" value="UPF0173 METAL-DEPENDENT HYDROLASE MJ1163"/>
    <property type="match status" value="1"/>
</dbReference>
<dbReference type="RefSeq" id="WP_200310772.1">
    <property type="nucleotide sequence ID" value="NZ_JAENIM010000032.1"/>
</dbReference>
<dbReference type="HAMAP" id="MF_00457">
    <property type="entry name" value="UPF0173"/>
    <property type="match status" value="1"/>
</dbReference>
<protein>
    <recommendedName>
        <fullName evidence="2">UPF0173 metal-dependent hydrolase JIN82_06230</fullName>
    </recommendedName>
</protein>
<dbReference type="AlphaFoldDB" id="A0A8J7MBV3"/>
<dbReference type="InterPro" id="IPR050114">
    <property type="entry name" value="UPF0173_UPF0282_UlaG_hydrolase"/>
</dbReference>
<gene>
    <name evidence="3" type="ORF">JIN82_06230</name>
</gene>
<reference evidence="3" key="1">
    <citation type="submission" date="2021-01" db="EMBL/GenBank/DDBJ databases">
        <title>Modified the classification status of verrucomicrobia.</title>
        <authorList>
            <person name="Feng X."/>
        </authorList>
    </citation>
    <scope>NUCLEOTIDE SEQUENCE</scope>
    <source>
        <strain evidence="3">_KCTC 22039</strain>
    </source>
</reference>
<organism evidence="3 4">
    <name type="scientific">Persicirhabdus sediminis</name>
    <dbReference type="NCBI Taxonomy" id="454144"/>
    <lineage>
        <taxon>Bacteria</taxon>
        <taxon>Pseudomonadati</taxon>
        <taxon>Verrucomicrobiota</taxon>
        <taxon>Verrucomicrobiia</taxon>
        <taxon>Verrucomicrobiales</taxon>
        <taxon>Verrucomicrobiaceae</taxon>
        <taxon>Persicirhabdus</taxon>
    </lineage>
</organism>
<name>A0A8J7MBV3_9BACT</name>